<dbReference type="SUPFAM" id="SSF50447">
    <property type="entry name" value="Translation proteins"/>
    <property type="match status" value="1"/>
</dbReference>
<dbReference type="EMBL" id="CP002902">
    <property type="protein sequence ID" value="AEJ43306.1"/>
    <property type="molecule type" value="Genomic_DNA"/>
</dbReference>
<reference evidence="7" key="2">
    <citation type="submission" date="2011-06" db="EMBL/GenBank/DDBJ databases">
        <title>The complete genome sequence of Alicyclobacillus acidocaldarius sp. Tc-4-1.</title>
        <authorList>
            <person name="Chen Y."/>
            <person name="He Y."/>
            <person name="Dong Z."/>
            <person name="Hu S."/>
        </authorList>
    </citation>
    <scope>NUCLEOTIDE SEQUENCE [LARGE SCALE GENOMIC DNA]</scope>
    <source>
        <strain evidence="7">Tc-4-1</strain>
    </source>
</reference>
<reference evidence="6 7" key="1">
    <citation type="journal article" date="2011" name="J. Bacteriol.">
        <title>Complete Genome Sequence of Alicyclobacillus acidocaldarius Strain Tc-4-1.</title>
        <authorList>
            <person name="Chen Y."/>
            <person name="He Y."/>
            <person name="Zhang B."/>
            <person name="Yang J."/>
            <person name="Li W."/>
            <person name="Dong Z."/>
            <person name="Hu S."/>
        </authorList>
    </citation>
    <scope>NUCLEOTIDE SEQUENCE [LARGE SCALE GENOMIC DNA]</scope>
    <source>
        <strain evidence="6 7">Tc-4-1</strain>
    </source>
</reference>
<dbReference type="Gene3D" id="3.40.50.300">
    <property type="entry name" value="P-loop containing nucleotide triphosphate hydrolases"/>
    <property type="match status" value="1"/>
</dbReference>
<dbReference type="InterPro" id="IPR048876">
    <property type="entry name" value="BipA_C"/>
</dbReference>
<evidence type="ECO:0000313" key="7">
    <source>
        <dbReference type="Proteomes" id="UP000000292"/>
    </source>
</evidence>
<dbReference type="GO" id="GO:0000049">
    <property type="term" value="F:tRNA binding"/>
    <property type="evidence" value="ECO:0007669"/>
    <property type="project" value="UniProtKB-KW"/>
</dbReference>
<dbReference type="Pfam" id="PF14492">
    <property type="entry name" value="EFG_III"/>
    <property type="match status" value="1"/>
</dbReference>
<evidence type="ECO:0000259" key="5">
    <source>
        <dbReference type="PROSITE" id="PS51722"/>
    </source>
</evidence>
<organism evidence="6 7">
    <name type="scientific">Alicyclobacillus acidocaldarius (strain Tc-4-1)</name>
    <name type="common">Bacillus acidocaldarius</name>
    <dbReference type="NCBI Taxonomy" id="1048834"/>
    <lineage>
        <taxon>Bacteria</taxon>
        <taxon>Bacillati</taxon>
        <taxon>Bacillota</taxon>
        <taxon>Bacilli</taxon>
        <taxon>Bacillales</taxon>
        <taxon>Alicyclobacillaceae</taxon>
        <taxon>Alicyclobacillus</taxon>
    </lineage>
</organism>
<protein>
    <recommendedName>
        <fullName evidence="4">Large ribosomal subunit assembly factor BipA</fullName>
        <ecNumber evidence="4">3.6.5.-</ecNumber>
    </recommendedName>
    <alternativeName>
        <fullName evidence="4">GTP-binding protein BipA</fullName>
    </alternativeName>
</protein>
<dbReference type="SUPFAM" id="SSF54980">
    <property type="entry name" value="EF-G C-terminal domain-like"/>
    <property type="match status" value="2"/>
</dbReference>
<dbReference type="Pfam" id="PF21018">
    <property type="entry name" value="BipA_C"/>
    <property type="match status" value="1"/>
</dbReference>
<dbReference type="Gene3D" id="2.40.30.10">
    <property type="entry name" value="Translation factors"/>
    <property type="match status" value="1"/>
</dbReference>
<dbReference type="SUPFAM" id="SSF52540">
    <property type="entry name" value="P-loop containing nucleoside triphosphate hydrolases"/>
    <property type="match status" value="1"/>
</dbReference>
<dbReference type="NCBIfam" id="TIGR01394">
    <property type="entry name" value="TypA_BipA"/>
    <property type="match status" value="1"/>
</dbReference>
<dbReference type="PROSITE" id="PS51722">
    <property type="entry name" value="G_TR_2"/>
    <property type="match status" value="1"/>
</dbReference>
<dbReference type="FunFam" id="3.40.50.300:FF:000055">
    <property type="entry name" value="GTP-binding protein TypA"/>
    <property type="match status" value="1"/>
</dbReference>
<evidence type="ECO:0000256" key="4">
    <source>
        <dbReference type="HAMAP-Rule" id="MF_00849"/>
    </source>
</evidence>
<dbReference type="CDD" id="cd16263">
    <property type="entry name" value="BipA_III"/>
    <property type="match status" value="1"/>
</dbReference>
<dbReference type="InterPro" id="IPR035651">
    <property type="entry name" value="BipA_V"/>
</dbReference>
<dbReference type="Gene3D" id="3.30.70.240">
    <property type="match status" value="1"/>
</dbReference>
<dbReference type="Pfam" id="PF00679">
    <property type="entry name" value="EFG_C"/>
    <property type="match status" value="1"/>
</dbReference>
<keyword evidence="4" id="KW-0378">Hydrolase</keyword>
<proteinExistence type="inferred from homology"/>
<gene>
    <name evidence="6" type="primary">typA</name>
    <name evidence="4" type="synonym">bipA</name>
    <name evidence="6" type="ordered locus">TC41_1369</name>
</gene>
<dbReference type="GO" id="GO:0009409">
    <property type="term" value="P:response to cold"/>
    <property type="evidence" value="ECO:0007669"/>
    <property type="project" value="UniProtKB-ARBA"/>
</dbReference>
<dbReference type="HOGENOM" id="CLU_017016_4_0_9"/>
<keyword evidence="4" id="KW-0694">RNA-binding</keyword>
<dbReference type="GO" id="GO:0000027">
    <property type="term" value="P:ribosomal large subunit assembly"/>
    <property type="evidence" value="ECO:0007669"/>
    <property type="project" value="UniProtKB-UniRule"/>
</dbReference>
<feature type="domain" description="Tr-type G" evidence="5">
    <location>
        <begin position="25"/>
        <end position="220"/>
    </location>
</feature>
<dbReference type="CDD" id="cd03691">
    <property type="entry name" value="BipA_TypA_II"/>
    <property type="match status" value="1"/>
</dbReference>
<dbReference type="eggNOG" id="COG1217">
    <property type="taxonomic scope" value="Bacteria"/>
</dbReference>
<dbReference type="NCBIfam" id="TIGR00231">
    <property type="entry name" value="small_GTP"/>
    <property type="match status" value="1"/>
</dbReference>
<dbReference type="InterPro" id="IPR041095">
    <property type="entry name" value="EFG_II"/>
</dbReference>
<dbReference type="InterPro" id="IPR005225">
    <property type="entry name" value="Small_GTP-bd"/>
</dbReference>
<dbReference type="FunFam" id="2.40.50.250:FF:000001">
    <property type="entry name" value="GTP-binding protein TypA"/>
    <property type="match status" value="1"/>
</dbReference>
<dbReference type="FunFam" id="3.30.70.240:FF:000002">
    <property type="entry name" value="GTP-binding protein TypA"/>
    <property type="match status" value="1"/>
</dbReference>
<dbReference type="PANTHER" id="PTHR42908">
    <property type="entry name" value="TRANSLATION ELONGATION FACTOR-RELATED"/>
    <property type="match status" value="1"/>
</dbReference>
<dbReference type="CDD" id="cd03710">
    <property type="entry name" value="BipA_TypA_C"/>
    <property type="match status" value="1"/>
</dbReference>
<feature type="binding site" evidence="4">
    <location>
        <begin position="37"/>
        <end position="42"/>
    </location>
    <ligand>
        <name>GTP</name>
        <dbReference type="ChEBI" id="CHEBI:37565"/>
    </ligand>
</feature>
<dbReference type="HAMAP" id="MF_00849">
    <property type="entry name" value="BipA"/>
    <property type="match status" value="1"/>
</dbReference>
<evidence type="ECO:0000256" key="1">
    <source>
        <dbReference type="ARBA" id="ARBA00022741"/>
    </source>
</evidence>
<comment type="caution">
    <text evidence="4">Lacks conserved residue(s) required for the propagation of feature annotation.</text>
</comment>
<comment type="catalytic activity">
    <reaction evidence="3 4">
        <text>GTP + H2O = GDP + phosphate + H(+)</text>
        <dbReference type="Rhea" id="RHEA:19669"/>
        <dbReference type="ChEBI" id="CHEBI:15377"/>
        <dbReference type="ChEBI" id="CHEBI:15378"/>
        <dbReference type="ChEBI" id="CHEBI:37565"/>
        <dbReference type="ChEBI" id="CHEBI:43474"/>
        <dbReference type="ChEBI" id="CHEBI:58189"/>
    </reaction>
</comment>
<dbReference type="Proteomes" id="UP000000292">
    <property type="component" value="Chromosome"/>
</dbReference>
<dbReference type="PATRIC" id="fig|1048834.4.peg.1304"/>
<dbReference type="InterPro" id="IPR004161">
    <property type="entry name" value="EFTu-like_2"/>
</dbReference>
<dbReference type="FunFam" id="3.30.70.870:FF:000003">
    <property type="entry name" value="GTP-binding protein TypA"/>
    <property type="match status" value="1"/>
</dbReference>
<dbReference type="PANTHER" id="PTHR42908:SF8">
    <property type="entry name" value="TR-TYPE G DOMAIN-CONTAINING PROTEIN"/>
    <property type="match status" value="1"/>
</dbReference>
<dbReference type="InterPro" id="IPR035647">
    <property type="entry name" value="EFG_III/V"/>
</dbReference>
<dbReference type="GO" id="GO:0043022">
    <property type="term" value="F:ribosome binding"/>
    <property type="evidence" value="ECO:0007669"/>
    <property type="project" value="UniProtKB-UniRule"/>
</dbReference>
<dbReference type="InterPro" id="IPR009000">
    <property type="entry name" value="Transl_B-barrel_sf"/>
</dbReference>
<name>F8IIH4_ALIAT</name>
<dbReference type="Pfam" id="PF03144">
    <property type="entry name" value="GTP_EFTU_D2"/>
    <property type="match status" value="1"/>
</dbReference>
<dbReference type="STRING" id="1048834.TC41_1369"/>
<comment type="function">
    <text evidence="4">A 50S ribosomal subunit assembly protein with GTPase activity, required for 50S subunit assembly at low temperatures, may also play a role in translation. Binds GTP and analogs. Binds the 70S ribosome between the 30S and 50S subunits, in a similar position as ribosome-bound EF-G; it contacts a number of ribosomal proteins, both rRNAs and the A-site tRNA.</text>
</comment>
<dbReference type="GO" id="GO:0019843">
    <property type="term" value="F:rRNA binding"/>
    <property type="evidence" value="ECO:0007669"/>
    <property type="project" value="UniProtKB-KW"/>
</dbReference>
<dbReference type="GO" id="GO:0003924">
    <property type="term" value="F:GTPase activity"/>
    <property type="evidence" value="ECO:0007669"/>
    <property type="project" value="UniProtKB-UniRule"/>
</dbReference>
<dbReference type="PRINTS" id="PR00315">
    <property type="entry name" value="ELONGATNFCT"/>
</dbReference>
<dbReference type="GO" id="GO:1990904">
    <property type="term" value="C:ribonucleoprotein complex"/>
    <property type="evidence" value="ECO:0007669"/>
    <property type="project" value="TreeGrafter"/>
</dbReference>
<dbReference type="Gene3D" id="2.40.50.250">
    <property type="entry name" value="bipa protein"/>
    <property type="match status" value="1"/>
</dbReference>
<dbReference type="KEGG" id="aad:TC41_1369"/>
<evidence type="ECO:0000313" key="6">
    <source>
        <dbReference type="EMBL" id="AEJ43306.1"/>
    </source>
</evidence>
<evidence type="ECO:0000256" key="2">
    <source>
        <dbReference type="ARBA" id="ARBA00023134"/>
    </source>
</evidence>
<keyword evidence="4" id="KW-0963">Cytoplasm</keyword>
<dbReference type="FunFam" id="2.40.30.10:FF:000016">
    <property type="entry name" value="GTP-binding protein TypA"/>
    <property type="match status" value="1"/>
</dbReference>
<sequence length="627" mass="70012">MGETTCYRDYRNRAKEDVMRTITPDRLRNVAIVAHVDHGKTSLVDQMLRQSGLFRDNQHIAERALDYNDLERERGITILAKATAIPYESYRINIVDTPGHADFGGEVERILRMVDGVLLVVDAFEGVMPQTRFVLDKALSADLVPIVVINKMDRPNARPADVIDEVLELFIDLGASEEQLDFPVIYASALEGRASTDPMNLGTDMRPLFDAIVAHIPSPQVDAKGPFQWQVTIIDYDEYLGRIGIGRVHRGEIRQGQAVVRLRGADDLVEGRVQKLFVYQGLGRVEVESASAGDIVAIAGLADITVGDTLAAPDRPEPLPVIEIDQPTLEMTFHVNDSPFAGREGQHVTSRKLRDRLYLAMQSDVSLHVEDTDDTDAFLVKSRGELHLSILIETLRREGYELAVSKPRVIVREEAGERLEPIEELVADVPEDASGSVIAEVGLRKGELVAMHPLGQGGMVRLVFQVPTRGLIGFRSLFLTMTRGYGIMHHRFQAYAPWRGPIQARRQGVLVASETGLATAYAISNLEDRGVMFITPGTPVYEGMIVGEHNRENDLVVNVTKEKHQTNIRSSTKEETVKLKAPRLLSLEEAITYIEEDELCEVTPQSIRLRKKILNKSEREKVKRRQA</sequence>
<dbReference type="PROSITE" id="PS00301">
    <property type="entry name" value="G_TR_1"/>
    <property type="match status" value="1"/>
</dbReference>
<dbReference type="AlphaFoldDB" id="F8IIH4"/>
<dbReference type="GO" id="GO:0005525">
    <property type="term" value="F:GTP binding"/>
    <property type="evidence" value="ECO:0007669"/>
    <property type="project" value="UniProtKB-UniRule"/>
</dbReference>
<comment type="subunit">
    <text evidence="4">Monomer.</text>
</comment>
<keyword evidence="4" id="KW-0699">rRNA-binding</keyword>
<keyword evidence="1 4" id="KW-0547">Nucleotide-binding</keyword>
<dbReference type="InterPro" id="IPR027417">
    <property type="entry name" value="P-loop_NTPase"/>
</dbReference>
<dbReference type="EC" id="3.6.5.-" evidence="4"/>
<dbReference type="InterPro" id="IPR000640">
    <property type="entry name" value="EFG_V-like"/>
</dbReference>
<dbReference type="CDD" id="cd01891">
    <property type="entry name" value="TypA_BipA"/>
    <property type="match status" value="1"/>
</dbReference>
<dbReference type="GO" id="GO:0010467">
    <property type="term" value="P:gene expression"/>
    <property type="evidence" value="ECO:0007669"/>
    <property type="project" value="UniProtKB-ARBA"/>
</dbReference>
<dbReference type="InterPro" id="IPR047043">
    <property type="entry name" value="BipA_III"/>
</dbReference>
<dbReference type="InterPro" id="IPR047041">
    <property type="entry name" value="BipA_GTP-bd_dom"/>
</dbReference>
<dbReference type="InterPro" id="IPR042116">
    <property type="entry name" value="TypA/BipA_C"/>
</dbReference>
<dbReference type="InterPro" id="IPR000795">
    <property type="entry name" value="T_Tr_GTP-bd_dom"/>
</dbReference>
<keyword evidence="4" id="KW-0820">tRNA-binding</keyword>
<accession>F8IIH4</accession>
<comment type="similarity">
    <text evidence="4">Belongs to the TRAFAC class translation factor GTPase superfamily. Classic translation factor GTPase family. BipA subfamily.</text>
</comment>
<comment type="subcellular location">
    <subcellularLocation>
        <location evidence="4">Cytoplasm</location>
    </subcellularLocation>
    <text evidence="4">Binds to ribosomes.</text>
</comment>
<evidence type="ECO:0000256" key="3">
    <source>
        <dbReference type="ARBA" id="ARBA00048548"/>
    </source>
</evidence>
<dbReference type="InterPro" id="IPR031157">
    <property type="entry name" value="G_TR_CS"/>
</dbReference>
<dbReference type="Pfam" id="PF00009">
    <property type="entry name" value="GTP_EFTU"/>
    <property type="match status" value="1"/>
</dbReference>
<keyword evidence="4" id="KW-0690">Ribosome biogenesis</keyword>
<dbReference type="Gene3D" id="3.30.70.870">
    <property type="entry name" value="Elongation Factor G (Translational Gtpase), domain 3"/>
    <property type="match status" value="1"/>
</dbReference>
<dbReference type="InterPro" id="IPR006298">
    <property type="entry name" value="BipA"/>
</dbReference>
<keyword evidence="2 4" id="KW-0342">GTP-binding</keyword>
<dbReference type="InterPro" id="IPR047042">
    <property type="entry name" value="BipA_II"/>
</dbReference>
<dbReference type="GO" id="GO:0005829">
    <property type="term" value="C:cytosol"/>
    <property type="evidence" value="ECO:0007669"/>
    <property type="project" value="TreeGrafter"/>
</dbReference>